<dbReference type="PANTHER" id="PTHR14514:SF4">
    <property type="entry name" value="NESPRIN-2"/>
    <property type="match status" value="1"/>
</dbReference>
<evidence type="ECO:0000256" key="4">
    <source>
        <dbReference type="ARBA" id="ARBA00023136"/>
    </source>
</evidence>
<proteinExistence type="predicted"/>
<keyword evidence="6" id="KW-1185">Reference proteome</keyword>
<evidence type="ECO:0000256" key="1">
    <source>
        <dbReference type="ARBA" id="ARBA00004308"/>
    </source>
</evidence>
<comment type="caution">
    <text evidence="5">The sequence shown here is derived from an EMBL/GenBank/DDBJ whole genome shotgun (WGS) entry which is preliminary data.</text>
</comment>
<keyword evidence="2" id="KW-0597">Phosphoprotein</keyword>
<reference evidence="5 6" key="1">
    <citation type="submission" date="2024-05" db="EMBL/GenBank/DDBJ databases">
        <title>Genome sequencing and assembly of Indian major carp, Cirrhinus mrigala (Hamilton, 1822).</title>
        <authorList>
            <person name="Mohindra V."/>
            <person name="Chowdhury L.M."/>
            <person name="Lal K."/>
            <person name="Jena J.K."/>
        </authorList>
    </citation>
    <scope>NUCLEOTIDE SEQUENCE [LARGE SCALE GENOMIC DNA]</scope>
    <source>
        <strain evidence="5">CM1030</strain>
        <tissue evidence="5">Blood</tissue>
    </source>
</reference>
<feature type="non-terminal residue" evidence="5">
    <location>
        <position position="61"/>
    </location>
</feature>
<dbReference type="Proteomes" id="UP001529510">
    <property type="component" value="Unassembled WGS sequence"/>
</dbReference>
<protein>
    <submittedName>
        <fullName evidence="5">Uncharacterized protein</fullName>
    </submittedName>
</protein>
<evidence type="ECO:0000256" key="3">
    <source>
        <dbReference type="ARBA" id="ARBA00022737"/>
    </source>
</evidence>
<gene>
    <name evidence="5" type="ORF">M9458_027251</name>
</gene>
<name>A0ABD0PWQ9_CIRMR</name>
<dbReference type="AlphaFoldDB" id="A0ABD0PWQ9"/>
<sequence>RVWDELDGLHTRMTAVEVELQDVSEMHPDETRLLLDNLANTQQTHTRLTKQAEQRTAFLSK</sequence>
<evidence type="ECO:0000313" key="6">
    <source>
        <dbReference type="Proteomes" id="UP001529510"/>
    </source>
</evidence>
<dbReference type="PANTHER" id="PTHR14514">
    <property type="entry name" value="PKA ANCHORING PROTEIN"/>
    <property type="match status" value="1"/>
</dbReference>
<keyword evidence="3" id="KW-0677">Repeat</keyword>
<organism evidence="5 6">
    <name type="scientific">Cirrhinus mrigala</name>
    <name type="common">Mrigala</name>
    <dbReference type="NCBI Taxonomy" id="683832"/>
    <lineage>
        <taxon>Eukaryota</taxon>
        <taxon>Metazoa</taxon>
        <taxon>Chordata</taxon>
        <taxon>Craniata</taxon>
        <taxon>Vertebrata</taxon>
        <taxon>Euteleostomi</taxon>
        <taxon>Actinopterygii</taxon>
        <taxon>Neopterygii</taxon>
        <taxon>Teleostei</taxon>
        <taxon>Ostariophysi</taxon>
        <taxon>Cypriniformes</taxon>
        <taxon>Cyprinidae</taxon>
        <taxon>Labeoninae</taxon>
        <taxon>Labeonini</taxon>
        <taxon>Cirrhinus</taxon>
    </lineage>
</organism>
<evidence type="ECO:0000256" key="2">
    <source>
        <dbReference type="ARBA" id="ARBA00022553"/>
    </source>
</evidence>
<comment type="subcellular location">
    <subcellularLocation>
        <location evidence="1">Endomembrane system</location>
    </subcellularLocation>
</comment>
<dbReference type="EMBL" id="JAMKFB020000013">
    <property type="protein sequence ID" value="KAL0178357.1"/>
    <property type="molecule type" value="Genomic_DNA"/>
</dbReference>
<accession>A0ABD0PWQ9</accession>
<feature type="non-terminal residue" evidence="5">
    <location>
        <position position="1"/>
    </location>
</feature>
<evidence type="ECO:0000313" key="5">
    <source>
        <dbReference type="EMBL" id="KAL0178357.1"/>
    </source>
</evidence>
<keyword evidence="4" id="KW-0472">Membrane</keyword>